<evidence type="ECO:0000256" key="2">
    <source>
        <dbReference type="ARBA" id="ARBA00011016"/>
    </source>
</evidence>
<feature type="transmembrane region" description="Helical" evidence="7">
    <location>
        <begin position="65"/>
        <end position="83"/>
    </location>
</feature>
<evidence type="ECO:0000256" key="7">
    <source>
        <dbReference type="SAM" id="Phobius"/>
    </source>
</evidence>
<dbReference type="PANTHER" id="PTHR23412:SF6">
    <property type="entry name" value="MESOTHELIN"/>
    <property type="match status" value="1"/>
</dbReference>
<dbReference type="Proteomes" id="UP000261560">
    <property type="component" value="Unplaced"/>
</dbReference>
<dbReference type="GO" id="GO:0009986">
    <property type="term" value="C:cell surface"/>
    <property type="evidence" value="ECO:0007669"/>
    <property type="project" value="TreeGrafter"/>
</dbReference>
<keyword evidence="7" id="KW-1133">Transmembrane helix</keyword>
<dbReference type="InterPro" id="IPR010335">
    <property type="entry name" value="Mesothelin"/>
</dbReference>
<dbReference type="AlphaFoldDB" id="A0A3B3CHY4"/>
<evidence type="ECO:0000256" key="8">
    <source>
        <dbReference type="SAM" id="SignalP"/>
    </source>
</evidence>
<feature type="signal peptide" evidence="8">
    <location>
        <begin position="1"/>
        <end position="16"/>
    </location>
</feature>
<keyword evidence="3 8" id="KW-0732">Signal</keyword>
<sequence length="402" mass="45590">MYLLICLCCFVSSLSSSVLQGFTCTTVRSLGRTQIKNLIKACRRKGTNKVPLVETQVRRQKRACVFVYLLVYLFFVLVSLQYCPKYKLMHKAVLKSNYNFKNIFFPLPPFLKGINSTSLTEDNVSVLGNMCCILDGSYIQNSHPSILERLRNCPDLTVEQTSAVETLLTNGNTPYGYENTQLLEIFSKSFWWKRNKTKCVFISFPMFLSKFVCGFFTECTAGVITQVTISDPAFPFDYSVNQFNNCLSVSTIKDNLDAITEKVDEEEYLRIVLHKMKEVKDQVQLLSAASRVATVEDIRSWTISKIDTLAALMDSSNGGWDPSLVIISKYLAVGGNRLGSSELNHEITSRLNYTLLTCYIVSFSCREVDSLDISSCTADKKKVFFTISFEFIFSLSHRRCKC</sequence>
<feature type="chain" id="PRO_5017349942" evidence="8">
    <location>
        <begin position="17"/>
        <end position="402"/>
    </location>
</feature>
<dbReference type="STRING" id="30732.ENSOMEP00000016945"/>
<accession>A0A3B3CHY4</accession>
<keyword evidence="10" id="KW-1185">Reference proteome</keyword>
<protein>
    <submittedName>
        <fullName evidence="9">Uncharacterized protein</fullName>
    </submittedName>
</protein>
<evidence type="ECO:0000256" key="3">
    <source>
        <dbReference type="ARBA" id="ARBA00022729"/>
    </source>
</evidence>
<dbReference type="PaxDb" id="30732-ENSOMEP00000016945"/>
<name>A0A3B3CHY4_ORYME</name>
<dbReference type="PANTHER" id="PTHR23412">
    <property type="entry name" value="STEREOCILIN RELATED"/>
    <property type="match status" value="1"/>
</dbReference>
<reference evidence="9" key="2">
    <citation type="submission" date="2025-09" db="UniProtKB">
        <authorList>
            <consortium name="Ensembl"/>
        </authorList>
    </citation>
    <scope>IDENTIFICATION</scope>
</reference>
<proteinExistence type="inferred from homology"/>
<organism evidence="9 10">
    <name type="scientific">Oryzias melastigma</name>
    <name type="common">Marine medaka</name>
    <dbReference type="NCBI Taxonomy" id="30732"/>
    <lineage>
        <taxon>Eukaryota</taxon>
        <taxon>Metazoa</taxon>
        <taxon>Chordata</taxon>
        <taxon>Craniata</taxon>
        <taxon>Vertebrata</taxon>
        <taxon>Euteleostomi</taxon>
        <taxon>Actinopterygii</taxon>
        <taxon>Neopterygii</taxon>
        <taxon>Teleostei</taxon>
        <taxon>Neoteleostei</taxon>
        <taxon>Acanthomorphata</taxon>
        <taxon>Ovalentaria</taxon>
        <taxon>Atherinomorphae</taxon>
        <taxon>Beloniformes</taxon>
        <taxon>Adrianichthyidae</taxon>
        <taxon>Oryziinae</taxon>
        <taxon>Oryzias</taxon>
    </lineage>
</organism>
<evidence type="ECO:0000256" key="5">
    <source>
        <dbReference type="ARBA" id="ARBA00023136"/>
    </source>
</evidence>
<dbReference type="GO" id="GO:0007160">
    <property type="term" value="P:cell-matrix adhesion"/>
    <property type="evidence" value="ECO:0007669"/>
    <property type="project" value="TreeGrafter"/>
</dbReference>
<evidence type="ECO:0000256" key="4">
    <source>
        <dbReference type="ARBA" id="ARBA00022889"/>
    </source>
</evidence>
<dbReference type="Ensembl" id="ENSOMET00000025543.1">
    <property type="protein sequence ID" value="ENSOMEP00000016945.1"/>
    <property type="gene ID" value="ENSOMEG00000018617.1"/>
</dbReference>
<dbReference type="GO" id="GO:0016020">
    <property type="term" value="C:membrane"/>
    <property type="evidence" value="ECO:0007669"/>
    <property type="project" value="UniProtKB-SubCell"/>
</dbReference>
<comment type="subcellular location">
    <subcellularLocation>
        <location evidence="1">Membrane</location>
    </subcellularLocation>
</comment>
<reference evidence="9" key="1">
    <citation type="submission" date="2025-08" db="UniProtKB">
        <authorList>
            <consortium name="Ensembl"/>
        </authorList>
    </citation>
    <scope>IDENTIFICATION</scope>
</reference>
<dbReference type="GeneTree" id="ENSGT00950000182957"/>
<keyword evidence="7" id="KW-0812">Transmembrane</keyword>
<evidence type="ECO:0000256" key="1">
    <source>
        <dbReference type="ARBA" id="ARBA00004370"/>
    </source>
</evidence>
<dbReference type="InterPro" id="IPR026664">
    <property type="entry name" value="Stereocilin-rel"/>
</dbReference>
<evidence type="ECO:0000313" key="10">
    <source>
        <dbReference type="Proteomes" id="UP000261560"/>
    </source>
</evidence>
<evidence type="ECO:0000256" key="6">
    <source>
        <dbReference type="ARBA" id="ARBA00023180"/>
    </source>
</evidence>
<keyword evidence="4" id="KW-0130">Cell adhesion</keyword>
<keyword evidence="5 7" id="KW-0472">Membrane</keyword>
<dbReference type="Pfam" id="PF06060">
    <property type="entry name" value="Mesothelin"/>
    <property type="match status" value="1"/>
</dbReference>
<evidence type="ECO:0000313" key="9">
    <source>
        <dbReference type="Ensembl" id="ENSOMEP00000016945.1"/>
    </source>
</evidence>
<keyword evidence="6" id="KW-0325">Glycoprotein</keyword>
<comment type="similarity">
    <text evidence="2">Belongs to the mesothelin family.</text>
</comment>